<organism evidence="5 6">
    <name type="scientific">Paenibacillus borealis</name>
    <dbReference type="NCBI Taxonomy" id="160799"/>
    <lineage>
        <taxon>Bacteria</taxon>
        <taxon>Bacillati</taxon>
        <taxon>Bacillota</taxon>
        <taxon>Bacilli</taxon>
        <taxon>Bacillales</taxon>
        <taxon>Paenibacillaceae</taxon>
        <taxon>Paenibacillus</taxon>
    </lineage>
</organism>
<comment type="caution">
    <text evidence="5">The sequence shown here is derived from an EMBL/GenBank/DDBJ whole genome shotgun (WGS) entry which is preliminary data.</text>
</comment>
<accession>A0ABX3H887</accession>
<name>A0ABX3H887_PAEBO</name>
<dbReference type="InterPro" id="IPR001845">
    <property type="entry name" value="HTH_ArsR_DNA-bd_dom"/>
</dbReference>
<dbReference type="PANTHER" id="PTHR33154:SF12">
    <property type="entry name" value="TRANSCRIPTIONAL REGULATORY PROTEIN"/>
    <property type="match status" value="1"/>
</dbReference>
<dbReference type="Proteomes" id="UP000187412">
    <property type="component" value="Unassembled WGS sequence"/>
</dbReference>
<dbReference type="SMART" id="SM00418">
    <property type="entry name" value="HTH_ARSR"/>
    <property type="match status" value="1"/>
</dbReference>
<evidence type="ECO:0000259" key="4">
    <source>
        <dbReference type="PROSITE" id="PS50987"/>
    </source>
</evidence>
<feature type="domain" description="HTH arsR-type" evidence="4">
    <location>
        <begin position="6"/>
        <end position="99"/>
    </location>
</feature>
<dbReference type="PROSITE" id="PS50987">
    <property type="entry name" value="HTH_ARSR_2"/>
    <property type="match status" value="1"/>
</dbReference>
<dbReference type="CDD" id="cd00090">
    <property type="entry name" value="HTH_ARSR"/>
    <property type="match status" value="1"/>
</dbReference>
<keyword evidence="2" id="KW-0238">DNA-binding</keyword>
<dbReference type="InterPro" id="IPR036390">
    <property type="entry name" value="WH_DNA-bd_sf"/>
</dbReference>
<dbReference type="InterPro" id="IPR036388">
    <property type="entry name" value="WH-like_DNA-bd_sf"/>
</dbReference>
<evidence type="ECO:0000313" key="6">
    <source>
        <dbReference type="Proteomes" id="UP000187412"/>
    </source>
</evidence>
<dbReference type="EMBL" id="MPTB01000021">
    <property type="protein sequence ID" value="OMD46222.1"/>
    <property type="molecule type" value="Genomic_DNA"/>
</dbReference>
<dbReference type="RefSeq" id="WP_038598198.1">
    <property type="nucleotide sequence ID" value="NZ_MPTB01000021.1"/>
</dbReference>
<evidence type="ECO:0000256" key="3">
    <source>
        <dbReference type="ARBA" id="ARBA00023163"/>
    </source>
</evidence>
<sequence length="116" mass="13206">MKILYHPDRKDIQLASVLYALSDPLRLYVVSEIRKHGEQACNSFNVPIAKSTMSHHARTLREAGVVHTRAQGTQRLLSLRSDDLEERFPGLLDSILEAYESAGESKLLFMEKTEEH</sequence>
<dbReference type="InterPro" id="IPR011991">
    <property type="entry name" value="ArsR-like_HTH"/>
</dbReference>
<gene>
    <name evidence="5" type="ORF">BSK56_16975</name>
</gene>
<dbReference type="SUPFAM" id="SSF46785">
    <property type="entry name" value="Winged helix' DNA-binding domain"/>
    <property type="match status" value="1"/>
</dbReference>
<dbReference type="PRINTS" id="PR00778">
    <property type="entry name" value="HTHARSR"/>
</dbReference>
<dbReference type="InterPro" id="IPR051081">
    <property type="entry name" value="HTH_MetalResp_TranReg"/>
</dbReference>
<proteinExistence type="predicted"/>
<evidence type="ECO:0000256" key="2">
    <source>
        <dbReference type="ARBA" id="ARBA00023125"/>
    </source>
</evidence>
<keyword evidence="1" id="KW-0805">Transcription regulation</keyword>
<reference evidence="5 6" key="1">
    <citation type="submission" date="2016-10" db="EMBL/GenBank/DDBJ databases">
        <title>Paenibacillus species isolates.</title>
        <authorList>
            <person name="Beno S.M."/>
        </authorList>
    </citation>
    <scope>NUCLEOTIDE SEQUENCE [LARGE SCALE GENOMIC DNA]</scope>
    <source>
        <strain evidence="5 6">FSL H7-0744</strain>
    </source>
</reference>
<dbReference type="PANTHER" id="PTHR33154">
    <property type="entry name" value="TRANSCRIPTIONAL REGULATOR, ARSR FAMILY"/>
    <property type="match status" value="1"/>
</dbReference>
<evidence type="ECO:0000256" key="1">
    <source>
        <dbReference type="ARBA" id="ARBA00023015"/>
    </source>
</evidence>
<keyword evidence="6" id="KW-1185">Reference proteome</keyword>
<protein>
    <submittedName>
        <fullName evidence="5">Transcriptional regulator</fullName>
    </submittedName>
</protein>
<keyword evidence="3" id="KW-0804">Transcription</keyword>
<dbReference type="Gene3D" id="1.10.10.10">
    <property type="entry name" value="Winged helix-like DNA-binding domain superfamily/Winged helix DNA-binding domain"/>
    <property type="match status" value="1"/>
</dbReference>
<evidence type="ECO:0000313" key="5">
    <source>
        <dbReference type="EMBL" id="OMD46222.1"/>
    </source>
</evidence>